<dbReference type="AlphaFoldDB" id="A0A9D4HY17"/>
<gene>
    <name evidence="1" type="ORF">DPMN_043549</name>
</gene>
<protein>
    <submittedName>
        <fullName evidence="1">Uncharacterized protein</fullName>
    </submittedName>
</protein>
<accession>A0A9D4HY17</accession>
<reference evidence="1" key="2">
    <citation type="submission" date="2020-11" db="EMBL/GenBank/DDBJ databases">
        <authorList>
            <person name="McCartney M.A."/>
            <person name="Auch B."/>
            <person name="Kono T."/>
            <person name="Mallez S."/>
            <person name="Becker A."/>
            <person name="Gohl D.M."/>
            <person name="Silverstein K.A.T."/>
            <person name="Koren S."/>
            <person name="Bechman K.B."/>
            <person name="Herman A."/>
            <person name="Abrahante J.E."/>
            <person name="Garbe J."/>
        </authorList>
    </citation>
    <scope>NUCLEOTIDE SEQUENCE</scope>
    <source>
        <strain evidence="1">Duluth1</strain>
        <tissue evidence="1">Whole animal</tissue>
    </source>
</reference>
<sequence length="66" mass="7308">MSISSLQHGGHGSGSQTVSRLHFFGESHFSCGYNSPEIFSNMPKHTTRAPTLRPKKVDFRRCDEGA</sequence>
<keyword evidence="2" id="KW-1185">Reference proteome</keyword>
<organism evidence="1 2">
    <name type="scientific">Dreissena polymorpha</name>
    <name type="common">Zebra mussel</name>
    <name type="synonym">Mytilus polymorpha</name>
    <dbReference type="NCBI Taxonomy" id="45954"/>
    <lineage>
        <taxon>Eukaryota</taxon>
        <taxon>Metazoa</taxon>
        <taxon>Spiralia</taxon>
        <taxon>Lophotrochozoa</taxon>
        <taxon>Mollusca</taxon>
        <taxon>Bivalvia</taxon>
        <taxon>Autobranchia</taxon>
        <taxon>Heteroconchia</taxon>
        <taxon>Euheterodonta</taxon>
        <taxon>Imparidentia</taxon>
        <taxon>Neoheterodontei</taxon>
        <taxon>Myida</taxon>
        <taxon>Dreissenoidea</taxon>
        <taxon>Dreissenidae</taxon>
        <taxon>Dreissena</taxon>
    </lineage>
</organism>
<reference evidence="1" key="1">
    <citation type="journal article" date="2019" name="bioRxiv">
        <title>The Genome of the Zebra Mussel, Dreissena polymorpha: A Resource for Invasive Species Research.</title>
        <authorList>
            <person name="McCartney M.A."/>
            <person name="Auch B."/>
            <person name="Kono T."/>
            <person name="Mallez S."/>
            <person name="Zhang Y."/>
            <person name="Obille A."/>
            <person name="Becker A."/>
            <person name="Abrahante J.E."/>
            <person name="Garbe J."/>
            <person name="Badalamenti J.P."/>
            <person name="Herman A."/>
            <person name="Mangelson H."/>
            <person name="Liachko I."/>
            <person name="Sullivan S."/>
            <person name="Sone E.D."/>
            <person name="Koren S."/>
            <person name="Silverstein K.A.T."/>
            <person name="Beckman K.B."/>
            <person name="Gohl D.M."/>
        </authorList>
    </citation>
    <scope>NUCLEOTIDE SEQUENCE</scope>
    <source>
        <strain evidence="1">Duluth1</strain>
        <tissue evidence="1">Whole animal</tissue>
    </source>
</reference>
<dbReference type="EMBL" id="JAIWYP010000011">
    <property type="protein sequence ID" value="KAH3736973.1"/>
    <property type="molecule type" value="Genomic_DNA"/>
</dbReference>
<name>A0A9D4HY17_DREPO</name>
<comment type="caution">
    <text evidence="1">The sequence shown here is derived from an EMBL/GenBank/DDBJ whole genome shotgun (WGS) entry which is preliminary data.</text>
</comment>
<dbReference type="Proteomes" id="UP000828390">
    <property type="component" value="Unassembled WGS sequence"/>
</dbReference>
<proteinExistence type="predicted"/>
<evidence type="ECO:0000313" key="1">
    <source>
        <dbReference type="EMBL" id="KAH3736973.1"/>
    </source>
</evidence>
<evidence type="ECO:0000313" key="2">
    <source>
        <dbReference type="Proteomes" id="UP000828390"/>
    </source>
</evidence>